<dbReference type="InterPro" id="IPR038260">
    <property type="entry name" value="Vps53_C_sf"/>
</dbReference>
<reference evidence="10" key="1">
    <citation type="journal article" date="2021" name="Open Biol.">
        <title>Shared evolutionary footprints suggest mitochondrial oxidative damage underlies multiple complex I losses in fungi.</title>
        <authorList>
            <person name="Schikora-Tamarit M.A."/>
            <person name="Marcet-Houben M."/>
            <person name="Nosek J."/>
            <person name="Gabaldon T."/>
        </authorList>
    </citation>
    <scope>NUCLEOTIDE SEQUENCE</scope>
    <source>
        <strain evidence="10">CBS6075</strain>
    </source>
</reference>
<dbReference type="EMBL" id="JAEUBE010000366">
    <property type="protein sequence ID" value="KAH3663612.1"/>
    <property type="molecule type" value="Genomic_DNA"/>
</dbReference>
<evidence type="ECO:0000256" key="4">
    <source>
        <dbReference type="ARBA" id="ARBA00022753"/>
    </source>
</evidence>
<evidence type="ECO:0000313" key="11">
    <source>
        <dbReference type="Proteomes" id="UP000769157"/>
    </source>
</evidence>
<feature type="domain" description="Vps53 N-terminal" evidence="8">
    <location>
        <begin position="28"/>
        <end position="391"/>
    </location>
</feature>
<dbReference type="PANTHER" id="PTHR12820">
    <property type="entry name" value="VACUOLAR SORTING PROTEIN 53"/>
    <property type="match status" value="1"/>
</dbReference>
<dbReference type="Gene3D" id="1.10.357.110">
    <property type="entry name" value="Vacuolar protein sorting-associated protein 53, C-terminus"/>
    <property type="match status" value="1"/>
</dbReference>
<dbReference type="RefSeq" id="XP_046059948.1">
    <property type="nucleotide sequence ID" value="XM_046206154.1"/>
</dbReference>
<comment type="similarity">
    <text evidence="3">Belongs to the VPS53 family.</text>
</comment>
<evidence type="ECO:0000259" key="9">
    <source>
        <dbReference type="Pfam" id="PF16854"/>
    </source>
</evidence>
<dbReference type="GO" id="GO:0005829">
    <property type="term" value="C:cytosol"/>
    <property type="evidence" value="ECO:0007669"/>
    <property type="project" value="GOC"/>
</dbReference>
<evidence type="ECO:0000256" key="6">
    <source>
        <dbReference type="ARBA" id="ARBA00023136"/>
    </source>
</evidence>
<dbReference type="GO" id="GO:0000938">
    <property type="term" value="C:GARP complex"/>
    <property type="evidence" value="ECO:0007669"/>
    <property type="project" value="InterPro"/>
</dbReference>
<dbReference type="Proteomes" id="UP000769157">
    <property type="component" value="Unassembled WGS sequence"/>
</dbReference>
<evidence type="ECO:0008006" key="12">
    <source>
        <dbReference type="Google" id="ProtNLM"/>
    </source>
</evidence>
<dbReference type="InterPro" id="IPR031745">
    <property type="entry name" value="Vps53_C"/>
</dbReference>
<comment type="caution">
    <text evidence="10">The sequence shown here is derived from an EMBL/GenBank/DDBJ whole genome shotgun (WGS) entry which is preliminary data.</text>
</comment>
<organism evidence="10 11">
    <name type="scientific">Ogataea philodendri</name>
    <dbReference type="NCBI Taxonomy" id="1378263"/>
    <lineage>
        <taxon>Eukaryota</taxon>
        <taxon>Fungi</taxon>
        <taxon>Dikarya</taxon>
        <taxon>Ascomycota</taxon>
        <taxon>Saccharomycotina</taxon>
        <taxon>Pichiomycetes</taxon>
        <taxon>Pichiales</taxon>
        <taxon>Pichiaceae</taxon>
        <taxon>Ogataea</taxon>
    </lineage>
</organism>
<evidence type="ECO:0000256" key="5">
    <source>
        <dbReference type="ARBA" id="ARBA00023034"/>
    </source>
</evidence>
<evidence type="ECO:0000256" key="7">
    <source>
        <dbReference type="SAM" id="MobiDB-lite"/>
    </source>
</evidence>
<dbReference type="GeneID" id="70236977"/>
<evidence type="ECO:0000256" key="1">
    <source>
        <dbReference type="ARBA" id="ARBA00004150"/>
    </source>
</evidence>
<keyword evidence="6" id="KW-0472">Membrane</keyword>
<evidence type="ECO:0000256" key="3">
    <source>
        <dbReference type="ARBA" id="ARBA00008628"/>
    </source>
</evidence>
<dbReference type="Pfam" id="PF16854">
    <property type="entry name" value="VPS53_C"/>
    <property type="match status" value="1"/>
</dbReference>
<evidence type="ECO:0000259" key="8">
    <source>
        <dbReference type="Pfam" id="PF04100"/>
    </source>
</evidence>
<evidence type="ECO:0000256" key="2">
    <source>
        <dbReference type="ARBA" id="ARBA00004481"/>
    </source>
</evidence>
<feature type="compositionally biased region" description="Basic and acidic residues" evidence="7">
    <location>
        <begin position="1"/>
        <end position="11"/>
    </location>
</feature>
<proteinExistence type="inferred from homology"/>
<keyword evidence="4" id="KW-0967">Endosome</keyword>
<dbReference type="AlphaFoldDB" id="A0A9P8P2I5"/>
<dbReference type="InterPro" id="IPR039766">
    <property type="entry name" value="Vps53"/>
</dbReference>
<keyword evidence="5" id="KW-0333">Golgi apparatus</keyword>
<evidence type="ECO:0000313" key="10">
    <source>
        <dbReference type="EMBL" id="KAH3663612.1"/>
    </source>
</evidence>
<gene>
    <name evidence="10" type="ORF">OGAPHI_005013</name>
</gene>
<dbReference type="Pfam" id="PF04100">
    <property type="entry name" value="Vps53_N"/>
    <property type="match status" value="1"/>
</dbReference>
<dbReference type="GO" id="GO:0010008">
    <property type="term" value="C:endosome membrane"/>
    <property type="evidence" value="ECO:0007669"/>
    <property type="project" value="UniProtKB-SubCell"/>
</dbReference>
<name>A0A9P8P2I5_9ASCO</name>
<dbReference type="GO" id="GO:0042147">
    <property type="term" value="P:retrograde transport, endosome to Golgi"/>
    <property type="evidence" value="ECO:0007669"/>
    <property type="project" value="InterPro"/>
</dbReference>
<feature type="region of interest" description="Disordered" evidence="7">
    <location>
        <begin position="1"/>
        <end position="24"/>
    </location>
</feature>
<dbReference type="OrthoDB" id="10261632at2759"/>
<keyword evidence="11" id="KW-1185">Reference proteome</keyword>
<dbReference type="InterPro" id="IPR007234">
    <property type="entry name" value="Vps53_N"/>
</dbReference>
<protein>
    <recommendedName>
        <fullName evidence="12">Vps53 N-terminal domain-containing protein</fullName>
    </recommendedName>
</protein>
<feature type="domain" description="Vps53 C-terminal" evidence="9">
    <location>
        <begin position="623"/>
        <end position="708"/>
    </location>
</feature>
<accession>A0A9P8P2I5</accession>
<reference evidence="10" key="2">
    <citation type="submission" date="2021-01" db="EMBL/GenBank/DDBJ databases">
        <authorList>
            <person name="Schikora-Tamarit M.A."/>
        </authorList>
    </citation>
    <scope>NUCLEOTIDE SEQUENCE</scope>
    <source>
        <strain evidence="10">CBS6075</strain>
    </source>
</reference>
<sequence>MTTKSFKDRLIEAGTARPDTENSINSDQYDPVSDLYELFPTPVSLSQLDTLLAYVNVYKLQLDEDIRESQSNYNSFVFDREDGQDVLASADEKLDDLITELNETKISAENTGTTINQMTASIKTLDNAKKNLTLTMTILKRLQMLITAYENLETFLSDSSNPVKDYLQIKQLFSVVVELMQHFQSYKSIDEINTLNKKISSLKNRIIDEIFADFELEYQEELHNPQLVDACELLDMLGQPYRDKLMNWYTITTLKEITQIFKSTEEAGSLDNLKRRFMFFRQVLENFESRHALMFPASWNMSQALTRNFCEITRKDLKEVTEKETRFTGSKVDVNLLLSSLGETLEFESFLDKKFKQSFDGMISDVFEPYLNIWIDHQGTVINSKFIEFINPSNMLKKSGVEAGGSTVNVLESAADLFRLYRQILSQLSKLSQGESLVRLSTVFSNFLLKYRETVLIPLVPDPKSLSSGTEAEQNEGMELICLVLNTADYCSVTVSQLEERFVSLVHPSELAQRIDFEKSRTVYLNLINNCINLLFVKVENDLQLSWREMVNFNWRAHNEVTSESRYMESVKAAVKEDCAAIFPNFNRVLYIRNYLDKLVELVLSEFWLNTVKLRPITEIMAEQLVFDLQSLKTFLLDLPTLSPEPIKITSSSSFSKNIGTKVLNINTILKILMVKTSPMSDFIASYFTIVADSNFSNFMKVLKLKGLLSNEASYEKERFRYVDQFKTQLRQYETMEETLPESNAFLENLKLENVTAGVVSSPNLALSGFFNSPNSNFKIDKQSLLSTRDNFEKNIAKTFSMNDNKIDIGENLKSFGKFFKKN</sequence>
<dbReference type="PANTHER" id="PTHR12820:SF0">
    <property type="entry name" value="VACUOLAR PROTEIN SORTING-ASSOCIATED PROTEIN 53 HOMOLOG"/>
    <property type="match status" value="1"/>
</dbReference>
<comment type="subcellular location">
    <subcellularLocation>
        <location evidence="2">Endosome membrane</location>
        <topology evidence="2">Peripheral membrane protein</topology>
    </subcellularLocation>
    <subcellularLocation>
        <location evidence="1">Golgi apparatus</location>
        <location evidence="1">trans-Golgi network membrane</location>
        <topology evidence="1">Peripheral membrane protein</topology>
    </subcellularLocation>
</comment>